<dbReference type="Proteomes" id="UP000199532">
    <property type="component" value="Unassembled WGS sequence"/>
</dbReference>
<feature type="region of interest" description="Disordered" evidence="1">
    <location>
        <begin position="137"/>
        <end position="157"/>
    </location>
</feature>
<organism evidence="3 4">
    <name type="scientific">Dyadobacter koreensis</name>
    <dbReference type="NCBI Taxonomy" id="408657"/>
    <lineage>
        <taxon>Bacteria</taxon>
        <taxon>Pseudomonadati</taxon>
        <taxon>Bacteroidota</taxon>
        <taxon>Cytophagia</taxon>
        <taxon>Cytophagales</taxon>
        <taxon>Spirosomataceae</taxon>
        <taxon>Dyadobacter</taxon>
    </lineage>
</organism>
<reference evidence="3 4" key="1">
    <citation type="submission" date="2016-10" db="EMBL/GenBank/DDBJ databases">
        <authorList>
            <person name="de Groot N.N."/>
        </authorList>
    </citation>
    <scope>NUCLEOTIDE SEQUENCE [LARGE SCALE GENOMIC DNA]</scope>
    <source>
        <strain evidence="3 4">DSM 19938</strain>
    </source>
</reference>
<dbReference type="AlphaFoldDB" id="A0A1H6YDI7"/>
<dbReference type="OrthoDB" id="880749at2"/>
<dbReference type="RefSeq" id="WP_090338439.1">
    <property type="nucleotide sequence ID" value="NZ_FNXY01000007.1"/>
</dbReference>
<keyword evidence="2" id="KW-0732">Signal</keyword>
<accession>A0A1H6YDI7</accession>
<name>A0A1H6YDI7_9BACT</name>
<sequence length="240" mass="25099">MKKLAMAVLAISALTCSFNAFAQIQGPVAGPPLAGPAGPGPRPPLGAHGSNTHGLLAVNTLQGKFVKLQGNDDFVIDGFYILSSADSVLVKFPSHMGTQVSAIAKQNGQVTVSGVYENAGPGPKEMRLVSMTASGKTLTETPPASLPEPSQQSVVTGTGKVTSVQTDREGRINGLFVDNKTILRLPPHVATQLGNSAAKGTLISFSGSVREKQQGEVMLEDYKVVRCSTITVNGQQYLVR</sequence>
<feature type="signal peptide" evidence="2">
    <location>
        <begin position="1"/>
        <end position="22"/>
    </location>
</feature>
<proteinExistence type="predicted"/>
<feature type="region of interest" description="Disordered" evidence="1">
    <location>
        <begin position="32"/>
        <end position="51"/>
    </location>
</feature>
<evidence type="ECO:0008006" key="5">
    <source>
        <dbReference type="Google" id="ProtNLM"/>
    </source>
</evidence>
<feature type="compositionally biased region" description="Pro residues" evidence="1">
    <location>
        <begin position="32"/>
        <end position="44"/>
    </location>
</feature>
<protein>
    <recommendedName>
        <fullName evidence="5">DUF5666 domain-containing protein</fullName>
    </recommendedName>
</protein>
<gene>
    <name evidence="3" type="ORF">SAMN04487995_4438</name>
</gene>
<evidence type="ECO:0000256" key="1">
    <source>
        <dbReference type="SAM" id="MobiDB-lite"/>
    </source>
</evidence>
<evidence type="ECO:0000313" key="4">
    <source>
        <dbReference type="Proteomes" id="UP000199532"/>
    </source>
</evidence>
<keyword evidence="4" id="KW-1185">Reference proteome</keyword>
<evidence type="ECO:0000256" key="2">
    <source>
        <dbReference type="SAM" id="SignalP"/>
    </source>
</evidence>
<evidence type="ECO:0000313" key="3">
    <source>
        <dbReference type="EMBL" id="SEJ39321.1"/>
    </source>
</evidence>
<dbReference type="EMBL" id="FNXY01000007">
    <property type="protein sequence ID" value="SEJ39321.1"/>
    <property type="molecule type" value="Genomic_DNA"/>
</dbReference>
<dbReference type="STRING" id="408657.SAMN04487995_4438"/>
<feature type="chain" id="PRO_5011771641" description="DUF5666 domain-containing protein" evidence="2">
    <location>
        <begin position="23"/>
        <end position="240"/>
    </location>
</feature>